<dbReference type="SMART" id="SM00228">
    <property type="entry name" value="PDZ"/>
    <property type="match status" value="1"/>
</dbReference>
<feature type="region of interest" description="Disordered" evidence="3">
    <location>
        <begin position="415"/>
        <end position="457"/>
    </location>
</feature>
<reference evidence="6 7" key="1">
    <citation type="submission" date="2010-07" db="EMBL/GenBank/DDBJ databases">
        <authorList>
            <person name="Muzny D."/>
            <person name="Qin X."/>
            <person name="Deng J."/>
            <person name="Jiang H."/>
            <person name="Liu Y."/>
            <person name="Qu J."/>
            <person name="Song X.-Z."/>
            <person name="Zhang L."/>
            <person name="Thornton R."/>
            <person name="Coyle M."/>
            <person name="Francisco L."/>
            <person name="Jackson L."/>
            <person name="Javaid M."/>
            <person name="Korchina V."/>
            <person name="Kovar C."/>
            <person name="Mata R."/>
            <person name="Mathew T."/>
            <person name="Ngo R."/>
            <person name="Nguyen L."/>
            <person name="Nguyen N."/>
            <person name="Okwuonu G."/>
            <person name="Ongeri F."/>
            <person name="Pham C."/>
            <person name="Simmons D."/>
            <person name="Wilczek-Boney K."/>
            <person name="Hale W."/>
            <person name="Jakkamsetti A."/>
            <person name="Pham P."/>
            <person name="Ruth R."/>
            <person name="San Lucas F."/>
            <person name="Warren J."/>
            <person name="Zhang J."/>
            <person name="Zhao Z."/>
            <person name="Zhou C."/>
            <person name="Zhu D."/>
            <person name="Lee S."/>
            <person name="Bess C."/>
            <person name="Blankenburg K."/>
            <person name="Forbes L."/>
            <person name="Fu Q."/>
            <person name="Gubbala S."/>
            <person name="Hirani K."/>
            <person name="Jayaseelan J.C."/>
            <person name="Lara F."/>
            <person name="Munidasa M."/>
            <person name="Palculict T."/>
            <person name="Patil S."/>
            <person name="Pu L.-L."/>
            <person name="Saada N."/>
            <person name="Tang L."/>
            <person name="Weissenberger G."/>
            <person name="Zhu Y."/>
            <person name="Hemphill L."/>
            <person name="Shang Y."/>
            <person name="Youmans B."/>
            <person name="Ayvaz T."/>
            <person name="Ross M."/>
            <person name="Santibanez J."/>
            <person name="Aqrawi P."/>
            <person name="Gross S."/>
            <person name="Joshi V."/>
            <person name="Fowler G."/>
            <person name="Nazareth L."/>
            <person name="Reid J."/>
            <person name="Worley K."/>
            <person name="Petrosino J."/>
            <person name="Highlander S."/>
            <person name="Gibbs R."/>
        </authorList>
    </citation>
    <scope>NUCLEOTIDE SEQUENCE [LARGE SCALE GENOMIC DNA]</scope>
    <source>
        <strain evidence="6 7">ATCC BAA-1640</strain>
    </source>
</reference>
<dbReference type="Pfam" id="PF13365">
    <property type="entry name" value="Trypsin_2"/>
    <property type="match status" value="1"/>
</dbReference>
<name>E0NIN4_9FIRM</name>
<accession>E0NIN4</accession>
<gene>
    <name evidence="6" type="primary">htrA</name>
    <name evidence="6" type="ORF">HMPREF9225_0023</name>
</gene>
<dbReference type="InterPro" id="IPR001940">
    <property type="entry name" value="Peptidase_S1C"/>
</dbReference>
<dbReference type="Gene3D" id="2.30.42.10">
    <property type="match status" value="1"/>
</dbReference>
<dbReference type="InterPro" id="IPR009003">
    <property type="entry name" value="Peptidase_S1_PA"/>
</dbReference>
<dbReference type="EC" id="1.3.1.74" evidence="6"/>
<keyword evidence="7" id="KW-1185">Reference proteome</keyword>
<evidence type="ECO:0000313" key="7">
    <source>
        <dbReference type="Proteomes" id="UP000003280"/>
    </source>
</evidence>
<dbReference type="PRINTS" id="PR00834">
    <property type="entry name" value="PROTEASES2C"/>
</dbReference>
<sequence>MGIIKIGGKKMDEFNNNLENKPLNEYEIRRENKRRNRKKSGKSVVFLAICFSLIGSILGSAITYNFLIRSNMNSSVTETEGGSTTPVKINASDSENVGSAVFKKVVPSVVGITTKGYQRTIFGTQAITGTGSGVIISKDGYILTNSHVIRIGENIAKDVEVFLNDGQKVKGKVVWSDKAVDIAIVKIEGANNLVPAELGDSDALEVGQTAIAIGNPIDLAFQRSLSKGVISGLNRFIGQVDGGGYMVGLIQTDASINGGNSGGPLVDQNGKIIGINTVKLQSAEGMGFAIPINSIKPIIESVLKTGEYQPVALGATIMPVQSVQRMVNKSLGTNYGQFIAKVESGSPAEKAGIKKGDILMEIDGTKVVTNEVLRALLYKYNPGDVAKATILRNGKEVKIEITFTDYKVPKQKIEEGLPGQNGVDPGQGDGNQNDQGQDGGFNGGQGNSGQGDQGGYGYGDMDDFLDFFNGLFNN</sequence>
<dbReference type="GO" id="GO:0032440">
    <property type="term" value="F:2-alkenal reductase [NAD(P)H] activity"/>
    <property type="evidence" value="ECO:0007669"/>
    <property type="project" value="UniProtKB-EC"/>
</dbReference>
<feature type="compositionally biased region" description="Gly residues" evidence="3">
    <location>
        <begin position="437"/>
        <end position="457"/>
    </location>
</feature>
<keyword evidence="1" id="KW-0645">Protease</keyword>
<keyword evidence="4" id="KW-0812">Transmembrane</keyword>
<dbReference type="eggNOG" id="COG0265">
    <property type="taxonomic scope" value="Bacteria"/>
</dbReference>
<organism evidence="6 7">
    <name type="scientific">Peptoniphilus duerdenii ATCC BAA-1640</name>
    <dbReference type="NCBI Taxonomy" id="862517"/>
    <lineage>
        <taxon>Bacteria</taxon>
        <taxon>Bacillati</taxon>
        <taxon>Bacillota</taxon>
        <taxon>Tissierellia</taxon>
        <taxon>Tissierellales</taxon>
        <taxon>Peptoniphilaceae</taxon>
        <taxon>Peptoniphilus</taxon>
    </lineage>
</organism>
<dbReference type="HOGENOM" id="CLU_020120_0_0_9"/>
<keyword evidence="4" id="KW-0472">Membrane</keyword>
<dbReference type="InterPro" id="IPR051201">
    <property type="entry name" value="Chloro_Bact_Ser_Proteases"/>
</dbReference>
<comment type="caution">
    <text evidence="6">The sequence shown here is derived from an EMBL/GenBank/DDBJ whole genome shotgun (WGS) entry which is preliminary data.</text>
</comment>
<protein>
    <submittedName>
        <fullName evidence="6">Trypsin</fullName>
        <ecNumber evidence="6">1.3.1.74</ecNumber>
    </submittedName>
</protein>
<evidence type="ECO:0000256" key="3">
    <source>
        <dbReference type="SAM" id="MobiDB-lite"/>
    </source>
</evidence>
<evidence type="ECO:0000313" key="6">
    <source>
        <dbReference type="EMBL" id="EFM26329.1"/>
    </source>
</evidence>
<dbReference type="Pfam" id="PF13180">
    <property type="entry name" value="PDZ_2"/>
    <property type="match status" value="1"/>
</dbReference>
<dbReference type="EMBL" id="AEEH01000009">
    <property type="protein sequence ID" value="EFM26329.1"/>
    <property type="molecule type" value="Genomic_DNA"/>
</dbReference>
<dbReference type="InterPro" id="IPR036034">
    <property type="entry name" value="PDZ_sf"/>
</dbReference>
<dbReference type="SUPFAM" id="SSF50494">
    <property type="entry name" value="Trypsin-like serine proteases"/>
    <property type="match status" value="1"/>
</dbReference>
<dbReference type="PANTHER" id="PTHR43343:SF3">
    <property type="entry name" value="PROTEASE DO-LIKE 8, CHLOROPLASTIC"/>
    <property type="match status" value="1"/>
</dbReference>
<evidence type="ECO:0000256" key="2">
    <source>
        <dbReference type="ARBA" id="ARBA00022801"/>
    </source>
</evidence>
<dbReference type="PANTHER" id="PTHR43343">
    <property type="entry name" value="PEPTIDASE S12"/>
    <property type="match status" value="1"/>
</dbReference>
<dbReference type="InterPro" id="IPR001478">
    <property type="entry name" value="PDZ"/>
</dbReference>
<dbReference type="GO" id="GO:0004252">
    <property type="term" value="F:serine-type endopeptidase activity"/>
    <property type="evidence" value="ECO:0007669"/>
    <property type="project" value="InterPro"/>
</dbReference>
<dbReference type="GO" id="GO:0006508">
    <property type="term" value="P:proteolysis"/>
    <property type="evidence" value="ECO:0007669"/>
    <property type="project" value="UniProtKB-KW"/>
</dbReference>
<feature type="transmembrane region" description="Helical" evidence="4">
    <location>
        <begin position="44"/>
        <end position="67"/>
    </location>
</feature>
<proteinExistence type="predicted"/>
<keyword evidence="2" id="KW-0378">Hydrolase</keyword>
<evidence type="ECO:0000256" key="4">
    <source>
        <dbReference type="SAM" id="Phobius"/>
    </source>
</evidence>
<evidence type="ECO:0000259" key="5">
    <source>
        <dbReference type="PROSITE" id="PS50106"/>
    </source>
</evidence>
<dbReference type="PROSITE" id="PS50106">
    <property type="entry name" value="PDZ"/>
    <property type="match status" value="1"/>
</dbReference>
<evidence type="ECO:0000256" key="1">
    <source>
        <dbReference type="ARBA" id="ARBA00022670"/>
    </source>
</evidence>
<dbReference type="STRING" id="862517.HMPREF9225_0023"/>
<dbReference type="Gene3D" id="2.40.10.120">
    <property type="match status" value="1"/>
</dbReference>
<keyword evidence="4" id="KW-1133">Transmembrane helix</keyword>
<dbReference type="Proteomes" id="UP000003280">
    <property type="component" value="Unassembled WGS sequence"/>
</dbReference>
<keyword evidence="6" id="KW-0560">Oxidoreductase</keyword>
<dbReference type="SUPFAM" id="SSF50156">
    <property type="entry name" value="PDZ domain-like"/>
    <property type="match status" value="1"/>
</dbReference>
<feature type="domain" description="PDZ" evidence="5">
    <location>
        <begin position="320"/>
        <end position="376"/>
    </location>
</feature>
<feature type="compositionally biased region" description="Low complexity" evidence="3">
    <location>
        <begin position="420"/>
        <end position="436"/>
    </location>
</feature>
<dbReference type="AlphaFoldDB" id="E0NIN4"/>